<reference evidence="6 7" key="1">
    <citation type="submission" date="2019-06" db="EMBL/GenBank/DDBJ databases">
        <authorList>
            <person name="Mardanova A.M."/>
            <person name="Pudova D.S."/>
            <person name="Shagimardanova E.I."/>
            <person name="Gogoleva N.E."/>
            <person name="Lutfullin M.T."/>
            <person name="Hadieva G.F."/>
            <person name="Sharipova M.R."/>
        </authorList>
    </citation>
    <scope>NUCLEOTIDE SEQUENCE [LARGE SCALE GENOMIC DNA]</scope>
    <source>
        <strain evidence="6 7">MG-1</strain>
    </source>
</reference>
<dbReference type="Pfam" id="PF00126">
    <property type="entry name" value="HTH_1"/>
    <property type="match status" value="1"/>
</dbReference>
<dbReference type="InterPro" id="IPR036390">
    <property type="entry name" value="WH_DNA-bd_sf"/>
</dbReference>
<comment type="similarity">
    <text evidence="1">Belongs to the LysR transcriptional regulatory family.</text>
</comment>
<evidence type="ECO:0000313" key="7">
    <source>
        <dbReference type="Proteomes" id="UP000314223"/>
    </source>
</evidence>
<evidence type="ECO:0000256" key="2">
    <source>
        <dbReference type="ARBA" id="ARBA00023015"/>
    </source>
</evidence>
<dbReference type="InterPro" id="IPR036388">
    <property type="entry name" value="WH-like_DNA-bd_sf"/>
</dbReference>
<dbReference type="FunFam" id="1.10.10.10:FF:000001">
    <property type="entry name" value="LysR family transcriptional regulator"/>
    <property type="match status" value="1"/>
</dbReference>
<dbReference type="EMBL" id="VDMQ01000009">
    <property type="protein sequence ID" value="TNM53478.1"/>
    <property type="molecule type" value="Genomic_DNA"/>
</dbReference>
<dbReference type="Gene3D" id="1.10.10.10">
    <property type="entry name" value="Winged helix-like DNA-binding domain superfamily/Winged helix DNA-binding domain"/>
    <property type="match status" value="1"/>
</dbReference>
<keyword evidence="3" id="KW-0238">DNA-binding</keyword>
<dbReference type="Gene3D" id="3.40.190.290">
    <property type="match status" value="1"/>
</dbReference>
<dbReference type="PROSITE" id="PS50931">
    <property type="entry name" value="HTH_LYSR"/>
    <property type="match status" value="1"/>
</dbReference>
<evidence type="ECO:0000256" key="4">
    <source>
        <dbReference type="ARBA" id="ARBA00023163"/>
    </source>
</evidence>
<dbReference type="InterPro" id="IPR000847">
    <property type="entry name" value="LysR_HTH_N"/>
</dbReference>
<feature type="domain" description="HTH lysR-type" evidence="5">
    <location>
        <begin position="3"/>
        <end position="60"/>
    </location>
</feature>
<organism evidence="6 7">
    <name type="scientific">Brevibacterium sediminis</name>
    <dbReference type="NCBI Taxonomy" id="1857024"/>
    <lineage>
        <taxon>Bacteria</taxon>
        <taxon>Bacillati</taxon>
        <taxon>Actinomycetota</taxon>
        <taxon>Actinomycetes</taxon>
        <taxon>Micrococcales</taxon>
        <taxon>Brevibacteriaceae</taxon>
        <taxon>Brevibacterium</taxon>
    </lineage>
</organism>
<keyword evidence="2" id="KW-0805">Transcription regulation</keyword>
<evidence type="ECO:0000256" key="3">
    <source>
        <dbReference type="ARBA" id="ARBA00023125"/>
    </source>
</evidence>
<evidence type="ECO:0000313" key="6">
    <source>
        <dbReference type="EMBL" id="TNM53478.1"/>
    </source>
</evidence>
<dbReference type="PRINTS" id="PR00039">
    <property type="entry name" value="HTHLYSR"/>
</dbReference>
<name>A0A5C4WZM2_9MICO</name>
<dbReference type="AlphaFoldDB" id="A0A5C4WZM2"/>
<dbReference type="Proteomes" id="UP000314223">
    <property type="component" value="Unassembled WGS sequence"/>
</dbReference>
<dbReference type="PANTHER" id="PTHR30346:SF17">
    <property type="entry name" value="LYSR FAMILY TRANSCRIPTIONAL REGULATOR"/>
    <property type="match status" value="1"/>
</dbReference>
<dbReference type="Pfam" id="PF03466">
    <property type="entry name" value="LysR_substrate"/>
    <property type="match status" value="1"/>
</dbReference>
<dbReference type="PANTHER" id="PTHR30346">
    <property type="entry name" value="TRANSCRIPTIONAL DUAL REGULATOR HCAR-RELATED"/>
    <property type="match status" value="1"/>
</dbReference>
<dbReference type="GO" id="GO:0003700">
    <property type="term" value="F:DNA-binding transcription factor activity"/>
    <property type="evidence" value="ECO:0007669"/>
    <property type="project" value="InterPro"/>
</dbReference>
<comment type="caution">
    <text evidence="6">The sequence shown here is derived from an EMBL/GenBank/DDBJ whole genome shotgun (WGS) entry which is preliminary data.</text>
</comment>
<dbReference type="SUPFAM" id="SSF53850">
    <property type="entry name" value="Periplasmic binding protein-like II"/>
    <property type="match status" value="1"/>
</dbReference>
<dbReference type="InterPro" id="IPR005119">
    <property type="entry name" value="LysR_subst-bd"/>
</dbReference>
<dbReference type="GO" id="GO:0032993">
    <property type="term" value="C:protein-DNA complex"/>
    <property type="evidence" value="ECO:0007669"/>
    <property type="project" value="TreeGrafter"/>
</dbReference>
<sequence length="292" mass="31941">MSVELRHLRALVAIDQTHSFTVAAALLGTTQPTLSRTISQLEELVGTTLVERTTRSVVLTERGMEFAVEAASLVGRLDRLLERFGDDREPLRLGWAWAGLGKHTHGLIREWQATSQTPIDASRPDDLDAALAKADIDIAIVKRAVGEPQAPEGRECRPLFRESLVAAVSVSNPLAASPQLSLDQIAHSTVALCSVSPTASLRLWDDRPVAPRPLMAGNTDEWLVNVVLDKAVGVTSAATSFTHSHPEVVYREIVDSPEVDVTIEWNTRGAHSACPRFAEFAQRYFRELTAQP</sequence>
<dbReference type="RefSeq" id="WP_139469413.1">
    <property type="nucleotide sequence ID" value="NZ_VDMQ01000009.1"/>
</dbReference>
<accession>A0A5C4WZM2</accession>
<evidence type="ECO:0000256" key="1">
    <source>
        <dbReference type="ARBA" id="ARBA00009437"/>
    </source>
</evidence>
<dbReference type="SUPFAM" id="SSF46785">
    <property type="entry name" value="Winged helix' DNA-binding domain"/>
    <property type="match status" value="1"/>
</dbReference>
<dbReference type="GO" id="GO:0003677">
    <property type="term" value="F:DNA binding"/>
    <property type="evidence" value="ECO:0007669"/>
    <property type="project" value="UniProtKB-KW"/>
</dbReference>
<gene>
    <name evidence="6" type="ORF">FHQ09_13860</name>
</gene>
<proteinExistence type="inferred from homology"/>
<keyword evidence="4" id="KW-0804">Transcription</keyword>
<evidence type="ECO:0000259" key="5">
    <source>
        <dbReference type="PROSITE" id="PS50931"/>
    </source>
</evidence>
<protein>
    <submittedName>
        <fullName evidence="6">LysR family transcriptional regulator</fullName>
    </submittedName>
</protein>
<dbReference type="CDD" id="cd05466">
    <property type="entry name" value="PBP2_LTTR_substrate"/>
    <property type="match status" value="1"/>
</dbReference>